<dbReference type="Proteomes" id="UP000275078">
    <property type="component" value="Unassembled WGS sequence"/>
</dbReference>
<evidence type="ECO:0000313" key="2">
    <source>
        <dbReference type="EMBL" id="RPA72843.1"/>
    </source>
</evidence>
<keyword evidence="3" id="KW-1185">Reference proteome</keyword>
<dbReference type="AlphaFoldDB" id="A0A3N4HFA5"/>
<accession>A0A3N4HFA5</accession>
<sequence>MPRAHTLHPSKAPPQKHKRWTPYNPGPYWPQAHSSSDASSTSISEASDDSEPLNPLVPVAAHYSDDECELARLQESTAWDILINSPNEVSYCAFERRFSIQEWRDFVRIQEILRDRTDLSDSDDADDYLIEKKLAKSDEYMVDDEMADLEEDKAYLADDDETLEFAGDEMSSEEEEEEEEEDGVWRLEGGRLVEVAMPIHQIGSGTMLGKKRR</sequence>
<gene>
    <name evidence="2" type="ORF">BJ508DRAFT_334631</name>
</gene>
<reference evidence="2 3" key="1">
    <citation type="journal article" date="2018" name="Nat. Ecol. Evol.">
        <title>Pezizomycetes genomes reveal the molecular basis of ectomycorrhizal truffle lifestyle.</title>
        <authorList>
            <person name="Murat C."/>
            <person name="Payen T."/>
            <person name="Noel B."/>
            <person name="Kuo A."/>
            <person name="Morin E."/>
            <person name="Chen J."/>
            <person name="Kohler A."/>
            <person name="Krizsan K."/>
            <person name="Balestrini R."/>
            <person name="Da Silva C."/>
            <person name="Montanini B."/>
            <person name="Hainaut M."/>
            <person name="Levati E."/>
            <person name="Barry K.W."/>
            <person name="Belfiori B."/>
            <person name="Cichocki N."/>
            <person name="Clum A."/>
            <person name="Dockter R.B."/>
            <person name="Fauchery L."/>
            <person name="Guy J."/>
            <person name="Iotti M."/>
            <person name="Le Tacon F."/>
            <person name="Lindquist E.A."/>
            <person name="Lipzen A."/>
            <person name="Malagnac F."/>
            <person name="Mello A."/>
            <person name="Molinier V."/>
            <person name="Miyauchi S."/>
            <person name="Poulain J."/>
            <person name="Riccioni C."/>
            <person name="Rubini A."/>
            <person name="Sitrit Y."/>
            <person name="Splivallo R."/>
            <person name="Traeger S."/>
            <person name="Wang M."/>
            <person name="Zifcakova L."/>
            <person name="Wipf D."/>
            <person name="Zambonelli A."/>
            <person name="Paolocci F."/>
            <person name="Nowrousian M."/>
            <person name="Ottonello S."/>
            <person name="Baldrian P."/>
            <person name="Spatafora J.W."/>
            <person name="Henrissat B."/>
            <person name="Nagy L.G."/>
            <person name="Aury J.M."/>
            <person name="Wincker P."/>
            <person name="Grigoriev I.V."/>
            <person name="Bonfante P."/>
            <person name="Martin F.M."/>
        </authorList>
    </citation>
    <scope>NUCLEOTIDE SEQUENCE [LARGE SCALE GENOMIC DNA]</scope>
    <source>
        <strain evidence="2 3">RN42</strain>
    </source>
</reference>
<evidence type="ECO:0000313" key="3">
    <source>
        <dbReference type="Proteomes" id="UP000275078"/>
    </source>
</evidence>
<protein>
    <submittedName>
        <fullName evidence="2">Uncharacterized protein</fullName>
    </submittedName>
</protein>
<organism evidence="2 3">
    <name type="scientific">Ascobolus immersus RN42</name>
    <dbReference type="NCBI Taxonomy" id="1160509"/>
    <lineage>
        <taxon>Eukaryota</taxon>
        <taxon>Fungi</taxon>
        <taxon>Dikarya</taxon>
        <taxon>Ascomycota</taxon>
        <taxon>Pezizomycotina</taxon>
        <taxon>Pezizomycetes</taxon>
        <taxon>Pezizales</taxon>
        <taxon>Ascobolaceae</taxon>
        <taxon>Ascobolus</taxon>
    </lineage>
</organism>
<evidence type="ECO:0000256" key="1">
    <source>
        <dbReference type="SAM" id="MobiDB-lite"/>
    </source>
</evidence>
<feature type="region of interest" description="Disordered" evidence="1">
    <location>
        <begin position="1"/>
        <end position="55"/>
    </location>
</feature>
<name>A0A3N4HFA5_ASCIM</name>
<dbReference type="EMBL" id="ML119843">
    <property type="protein sequence ID" value="RPA72843.1"/>
    <property type="molecule type" value="Genomic_DNA"/>
</dbReference>
<feature type="compositionally biased region" description="Low complexity" evidence="1">
    <location>
        <begin position="32"/>
        <end position="45"/>
    </location>
</feature>
<proteinExistence type="predicted"/>
<feature type="compositionally biased region" description="Basic residues" evidence="1">
    <location>
        <begin position="1"/>
        <end position="20"/>
    </location>
</feature>